<proteinExistence type="predicted"/>
<name>A0A383EGE1_9ZZZZ</name>
<dbReference type="EMBL" id="UINC01225342">
    <property type="protein sequence ID" value="SVE55365.1"/>
    <property type="molecule type" value="Genomic_DNA"/>
</dbReference>
<sequence length="231" mass="26506">NDILKGERKIKYRTYSPVPSPLSHSLILSGLSDIVLMEDRSALLRELHAQVLGRVLEQGDGDKPRFEKELIDGHFNEKRPIVGTREGIIQAIKQIGGIYLLNDREKSIYRMSDMATTEMQELCHEMIEEKVVESVWTGDKDNLFVVPELVPYYQVIYAIDEKLSKEAENAYLKLNGVKDIKPTKICKELEKQYLICKTPDGVRKREIEKTISYEKALDWLITSHLGFVGPQ</sequence>
<feature type="non-terminal residue" evidence="1">
    <location>
        <position position="1"/>
    </location>
</feature>
<evidence type="ECO:0000313" key="1">
    <source>
        <dbReference type="EMBL" id="SVE55365.1"/>
    </source>
</evidence>
<dbReference type="AlphaFoldDB" id="A0A383EGE1"/>
<protein>
    <submittedName>
        <fullName evidence="1">Uncharacterized protein</fullName>
    </submittedName>
</protein>
<gene>
    <name evidence="1" type="ORF">METZ01_LOCUS508219</name>
</gene>
<accession>A0A383EGE1</accession>
<reference evidence="1" key="1">
    <citation type="submission" date="2018-05" db="EMBL/GenBank/DDBJ databases">
        <authorList>
            <person name="Lanie J.A."/>
            <person name="Ng W.-L."/>
            <person name="Kazmierczak K.M."/>
            <person name="Andrzejewski T.M."/>
            <person name="Davidsen T.M."/>
            <person name="Wayne K.J."/>
            <person name="Tettelin H."/>
            <person name="Glass J.I."/>
            <person name="Rusch D."/>
            <person name="Podicherti R."/>
            <person name="Tsui H.-C.T."/>
            <person name="Winkler M.E."/>
        </authorList>
    </citation>
    <scope>NUCLEOTIDE SEQUENCE</scope>
</reference>
<organism evidence="1">
    <name type="scientific">marine metagenome</name>
    <dbReference type="NCBI Taxonomy" id="408172"/>
    <lineage>
        <taxon>unclassified sequences</taxon>
        <taxon>metagenomes</taxon>
        <taxon>ecological metagenomes</taxon>
    </lineage>
</organism>
<feature type="non-terminal residue" evidence="1">
    <location>
        <position position="231"/>
    </location>
</feature>